<name>A0A644ZL60_9ZZZZ</name>
<dbReference type="PANTHER" id="PTHR35804:SF1">
    <property type="entry name" value="LYSINE EXPORTER LYSO"/>
    <property type="match status" value="1"/>
</dbReference>
<reference evidence="2" key="1">
    <citation type="submission" date="2019-08" db="EMBL/GenBank/DDBJ databases">
        <authorList>
            <person name="Kucharzyk K."/>
            <person name="Murdoch R.W."/>
            <person name="Higgins S."/>
            <person name="Loffler F."/>
        </authorList>
    </citation>
    <scope>NUCLEOTIDE SEQUENCE</scope>
</reference>
<feature type="transmembrane region" description="Helical" evidence="1">
    <location>
        <begin position="173"/>
        <end position="196"/>
    </location>
</feature>
<dbReference type="Pfam" id="PF03956">
    <property type="entry name" value="Lys_export"/>
    <property type="match status" value="1"/>
</dbReference>
<dbReference type="PANTHER" id="PTHR35804">
    <property type="entry name" value="LYSINE EXPORTER LYSO"/>
    <property type="match status" value="1"/>
</dbReference>
<protein>
    <recommendedName>
        <fullName evidence="3">Lysine exporter LysO</fullName>
    </recommendedName>
</protein>
<gene>
    <name evidence="2" type="ORF">SDC9_86056</name>
</gene>
<proteinExistence type="predicted"/>
<keyword evidence="1" id="KW-0812">Transmembrane</keyword>
<feature type="transmembrane region" description="Helical" evidence="1">
    <location>
        <begin position="5"/>
        <end position="25"/>
    </location>
</feature>
<feature type="transmembrane region" description="Helical" evidence="1">
    <location>
        <begin position="104"/>
        <end position="127"/>
    </location>
</feature>
<keyword evidence="1" id="KW-0472">Membrane</keyword>
<dbReference type="AlphaFoldDB" id="A0A644ZL60"/>
<evidence type="ECO:0008006" key="3">
    <source>
        <dbReference type="Google" id="ProtNLM"/>
    </source>
</evidence>
<dbReference type="EMBL" id="VSSQ01008634">
    <property type="protein sequence ID" value="MPM39423.1"/>
    <property type="molecule type" value="Genomic_DNA"/>
</dbReference>
<dbReference type="InterPro" id="IPR005642">
    <property type="entry name" value="LysO"/>
</dbReference>
<keyword evidence="1" id="KW-1133">Transmembrane helix</keyword>
<feature type="transmembrane region" description="Helical" evidence="1">
    <location>
        <begin position="62"/>
        <end position="84"/>
    </location>
</feature>
<evidence type="ECO:0000313" key="2">
    <source>
        <dbReference type="EMBL" id="MPM39423.1"/>
    </source>
</evidence>
<feature type="transmembrane region" description="Helical" evidence="1">
    <location>
        <begin position="31"/>
        <end position="50"/>
    </location>
</feature>
<sequence length="199" mass="20881">MIYGIIAAILLGMGCGYLWLSTAAIPILDEVLLTALSFMVFVAGIEIGGNRHIIKKICNPKGLTLMVAIPTAVVIGSLVGGGIAGTLTGMKSEDAVLVSAGLGWYSLSSVVISTMYSVEIGTISFLTNVLRETLSFALIPLVARYNKIMSIGIGGASTMDSTLPVIIKYTDLHTGILGFVNGLVLTLLVPFLLSVFMPK</sequence>
<evidence type="ECO:0000256" key="1">
    <source>
        <dbReference type="SAM" id="Phobius"/>
    </source>
</evidence>
<dbReference type="GO" id="GO:0015661">
    <property type="term" value="F:L-lysine efflux transmembrane transporter activity"/>
    <property type="evidence" value="ECO:0007669"/>
    <property type="project" value="InterPro"/>
</dbReference>
<organism evidence="2">
    <name type="scientific">bioreactor metagenome</name>
    <dbReference type="NCBI Taxonomy" id="1076179"/>
    <lineage>
        <taxon>unclassified sequences</taxon>
        <taxon>metagenomes</taxon>
        <taxon>ecological metagenomes</taxon>
    </lineage>
</organism>
<accession>A0A644ZL60</accession>
<comment type="caution">
    <text evidence="2">The sequence shown here is derived from an EMBL/GenBank/DDBJ whole genome shotgun (WGS) entry which is preliminary data.</text>
</comment>
<dbReference type="GO" id="GO:0005886">
    <property type="term" value="C:plasma membrane"/>
    <property type="evidence" value="ECO:0007669"/>
    <property type="project" value="TreeGrafter"/>
</dbReference>